<feature type="binding site" evidence="11">
    <location>
        <position position="36"/>
    </location>
    <ligand>
        <name>substrate</name>
    </ligand>
</feature>
<comment type="caution">
    <text evidence="11">Lacks conserved residue(s) required for the propagation of feature annotation.</text>
</comment>
<keyword evidence="11" id="KW-0963">Cytoplasm</keyword>
<keyword evidence="7 11" id="KW-0418">Kinase</keyword>
<dbReference type="PANTHER" id="PTHR21087:SF16">
    <property type="entry name" value="SHIKIMATE KINASE 1, CHLOROPLASTIC"/>
    <property type="match status" value="1"/>
</dbReference>
<dbReference type="InterPro" id="IPR027417">
    <property type="entry name" value="P-loop_NTPase"/>
</dbReference>
<keyword evidence="5 11" id="KW-0808">Transferase</keyword>
<reference evidence="12" key="1">
    <citation type="journal article" date="2014" name="Int. J. Syst. Evol. Microbiol.">
        <title>Complete genome sequence of Corynebacterium casei LMG S-19264T (=DSM 44701T), isolated from a smear-ripened cheese.</title>
        <authorList>
            <consortium name="US DOE Joint Genome Institute (JGI-PGF)"/>
            <person name="Walter F."/>
            <person name="Albersmeier A."/>
            <person name="Kalinowski J."/>
            <person name="Ruckert C."/>
        </authorList>
    </citation>
    <scope>NUCLEOTIDE SEQUENCE</scope>
    <source>
        <strain evidence="12">CGMCC 1.12726</strain>
    </source>
</reference>
<keyword evidence="9 11" id="KW-0057">Aromatic amino acid biosynthesis</keyword>
<dbReference type="RefSeq" id="WP_188448474.1">
    <property type="nucleotide sequence ID" value="NZ_BMFO01000002.1"/>
</dbReference>
<comment type="pathway">
    <text evidence="1 11">Metabolic intermediate biosynthesis; chorismate biosynthesis; chorismate from D-erythrose 4-phosphate and phosphoenolpyruvate: step 5/7.</text>
</comment>
<dbReference type="Proteomes" id="UP000632858">
    <property type="component" value="Unassembled WGS sequence"/>
</dbReference>
<comment type="subcellular location">
    <subcellularLocation>
        <location evidence="11">Cytoplasm</location>
    </subcellularLocation>
</comment>
<dbReference type="PRINTS" id="PR01100">
    <property type="entry name" value="SHIKIMTKNASE"/>
</dbReference>
<evidence type="ECO:0000256" key="6">
    <source>
        <dbReference type="ARBA" id="ARBA00022741"/>
    </source>
</evidence>
<evidence type="ECO:0000256" key="7">
    <source>
        <dbReference type="ARBA" id="ARBA00022777"/>
    </source>
</evidence>
<keyword evidence="11" id="KW-0460">Magnesium</keyword>
<dbReference type="Pfam" id="PF01202">
    <property type="entry name" value="SKI"/>
    <property type="match status" value="1"/>
</dbReference>
<dbReference type="HAMAP" id="MF_00109">
    <property type="entry name" value="Shikimate_kinase"/>
    <property type="match status" value="1"/>
</dbReference>
<feature type="binding site" evidence="11">
    <location>
        <position position="120"/>
    </location>
    <ligand>
        <name>ATP</name>
        <dbReference type="ChEBI" id="CHEBI:30616"/>
    </ligand>
</feature>
<reference evidence="12" key="2">
    <citation type="submission" date="2020-09" db="EMBL/GenBank/DDBJ databases">
        <authorList>
            <person name="Sun Q."/>
            <person name="Zhou Y."/>
        </authorList>
    </citation>
    <scope>NUCLEOTIDE SEQUENCE</scope>
    <source>
        <strain evidence="12">CGMCC 1.12726</strain>
    </source>
</reference>
<dbReference type="GO" id="GO:0005524">
    <property type="term" value="F:ATP binding"/>
    <property type="evidence" value="ECO:0007669"/>
    <property type="project" value="UniProtKB-UniRule"/>
</dbReference>
<dbReference type="InterPro" id="IPR023000">
    <property type="entry name" value="Shikimate_kinase_CS"/>
</dbReference>
<proteinExistence type="inferred from homology"/>
<comment type="caution">
    <text evidence="12">The sequence shown here is derived from an EMBL/GenBank/DDBJ whole genome shotgun (WGS) entry which is preliminary data.</text>
</comment>
<evidence type="ECO:0000256" key="2">
    <source>
        <dbReference type="ARBA" id="ARBA00006997"/>
    </source>
</evidence>
<keyword evidence="11" id="KW-0479">Metal-binding</keyword>
<sequence length="181" mass="19936">MSANANLILIGPMGAGKTTHGKWLARQLGRRFVDLDAHIEQHTGTSISHIFDLEGEAGFRRRESEALAEVLASDGIVLATGGGTVLSEANRALMKARGTVIHLHLPPEQQLQRLAGDRKRPLLQCADRAGRLQQLSEIRTPLYRACADIHIDLSRMPMSKVRHHLIECLNERAEGAEPHHA</sequence>
<dbReference type="InterPro" id="IPR000623">
    <property type="entry name" value="Shikimate_kinase/TSH1"/>
</dbReference>
<keyword evidence="4 11" id="KW-0028">Amino-acid biosynthesis</keyword>
<comment type="cofactor">
    <cofactor evidence="11">
        <name>Mg(2+)</name>
        <dbReference type="ChEBI" id="CHEBI:18420"/>
    </cofactor>
    <text evidence="11">Binds 1 Mg(2+) ion per subunit.</text>
</comment>
<dbReference type="CDD" id="cd00464">
    <property type="entry name" value="SK"/>
    <property type="match status" value="1"/>
</dbReference>
<dbReference type="GO" id="GO:0000287">
    <property type="term" value="F:magnesium ion binding"/>
    <property type="evidence" value="ECO:0007669"/>
    <property type="project" value="UniProtKB-UniRule"/>
</dbReference>
<dbReference type="EC" id="2.7.1.71" evidence="3 11"/>
<organism evidence="12 13">
    <name type="scientific">Arenimonas maotaiensis</name>
    <dbReference type="NCBI Taxonomy" id="1446479"/>
    <lineage>
        <taxon>Bacteria</taxon>
        <taxon>Pseudomonadati</taxon>
        <taxon>Pseudomonadota</taxon>
        <taxon>Gammaproteobacteria</taxon>
        <taxon>Lysobacterales</taxon>
        <taxon>Lysobacteraceae</taxon>
        <taxon>Arenimonas</taxon>
    </lineage>
</organism>
<dbReference type="EMBL" id="BMFO01000002">
    <property type="protein sequence ID" value="GGF90264.1"/>
    <property type="molecule type" value="Genomic_DNA"/>
</dbReference>
<dbReference type="AlphaFoldDB" id="A0A917CKF4"/>
<comment type="subunit">
    <text evidence="11">Monomer.</text>
</comment>
<evidence type="ECO:0000256" key="8">
    <source>
        <dbReference type="ARBA" id="ARBA00022840"/>
    </source>
</evidence>
<dbReference type="GO" id="GO:0008652">
    <property type="term" value="P:amino acid biosynthetic process"/>
    <property type="evidence" value="ECO:0007669"/>
    <property type="project" value="UniProtKB-KW"/>
</dbReference>
<dbReference type="PROSITE" id="PS01128">
    <property type="entry name" value="SHIKIMATE_KINASE"/>
    <property type="match status" value="1"/>
</dbReference>
<dbReference type="Gene3D" id="3.40.50.300">
    <property type="entry name" value="P-loop containing nucleotide triphosphate hydrolases"/>
    <property type="match status" value="1"/>
</dbReference>
<keyword evidence="13" id="KW-1185">Reference proteome</keyword>
<keyword evidence="6 11" id="KW-0547">Nucleotide-binding</keyword>
<gene>
    <name evidence="11 12" type="primary">aroK</name>
    <name evidence="12" type="ORF">GCM10010960_10170</name>
</gene>
<dbReference type="GO" id="GO:0009423">
    <property type="term" value="P:chorismate biosynthetic process"/>
    <property type="evidence" value="ECO:0007669"/>
    <property type="project" value="UniProtKB-UniRule"/>
</dbReference>
<evidence type="ECO:0000256" key="5">
    <source>
        <dbReference type="ARBA" id="ARBA00022679"/>
    </source>
</evidence>
<evidence type="ECO:0000256" key="11">
    <source>
        <dbReference type="HAMAP-Rule" id="MF_00109"/>
    </source>
</evidence>
<evidence type="ECO:0000313" key="13">
    <source>
        <dbReference type="Proteomes" id="UP000632858"/>
    </source>
</evidence>
<comment type="catalytic activity">
    <reaction evidence="10 11">
        <text>shikimate + ATP = 3-phosphoshikimate + ADP + H(+)</text>
        <dbReference type="Rhea" id="RHEA:13121"/>
        <dbReference type="ChEBI" id="CHEBI:15378"/>
        <dbReference type="ChEBI" id="CHEBI:30616"/>
        <dbReference type="ChEBI" id="CHEBI:36208"/>
        <dbReference type="ChEBI" id="CHEBI:145989"/>
        <dbReference type="ChEBI" id="CHEBI:456216"/>
        <dbReference type="EC" id="2.7.1.71"/>
    </reaction>
</comment>
<evidence type="ECO:0000256" key="10">
    <source>
        <dbReference type="ARBA" id="ARBA00048567"/>
    </source>
</evidence>
<dbReference type="SUPFAM" id="SSF52540">
    <property type="entry name" value="P-loop containing nucleoside triphosphate hydrolases"/>
    <property type="match status" value="1"/>
</dbReference>
<comment type="function">
    <text evidence="11">Catalyzes the specific phosphorylation of the 3-hydroxyl group of shikimic acid using ATP as a cosubstrate.</text>
</comment>
<dbReference type="PANTHER" id="PTHR21087">
    <property type="entry name" value="SHIKIMATE KINASE"/>
    <property type="match status" value="1"/>
</dbReference>
<feature type="binding site" evidence="11">
    <location>
        <position position="82"/>
    </location>
    <ligand>
        <name>substrate</name>
    </ligand>
</feature>
<dbReference type="GO" id="GO:0009073">
    <property type="term" value="P:aromatic amino acid family biosynthetic process"/>
    <property type="evidence" value="ECO:0007669"/>
    <property type="project" value="UniProtKB-KW"/>
</dbReference>
<name>A0A917CKF4_9GAMM</name>
<evidence type="ECO:0000256" key="3">
    <source>
        <dbReference type="ARBA" id="ARBA00012154"/>
    </source>
</evidence>
<protein>
    <recommendedName>
        <fullName evidence="3 11">Shikimate kinase</fullName>
        <shortName evidence="11">SK</shortName>
        <ecNumber evidence="3 11">2.7.1.71</ecNumber>
    </recommendedName>
</protein>
<dbReference type="GO" id="GO:0005829">
    <property type="term" value="C:cytosol"/>
    <property type="evidence" value="ECO:0007669"/>
    <property type="project" value="TreeGrafter"/>
</dbReference>
<comment type="similarity">
    <text evidence="2 11">Belongs to the shikimate kinase family.</text>
</comment>
<keyword evidence="8 11" id="KW-0067">ATP-binding</keyword>
<evidence type="ECO:0000256" key="1">
    <source>
        <dbReference type="ARBA" id="ARBA00004842"/>
    </source>
</evidence>
<evidence type="ECO:0000256" key="4">
    <source>
        <dbReference type="ARBA" id="ARBA00022605"/>
    </source>
</evidence>
<feature type="binding site" evidence="11">
    <location>
        <position position="18"/>
    </location>
    <ligand>
        <name>Mg(2+)</name>
        <dbReference type="ChEBI" id="CHEBI:18420"/>
    </ligand>
</feature>
<feature type="binding site" evidence="11">
    <location>
        <position position="139"/>
    </location>
    <ligand>
        <name>substrate</name>
    </ligand>
</feature>
<accession>A0A917CKF4</accession>
<evidence type="ECO:0000313" key="12">
    <source>
        <dbReference type="EMBL" id="GGF90264.1"/>
    </source>
</evidence>
<evidence type="ECO:0000256" key="9">
    <source>
        <dbReference type="ARBA" id="ARBA00023141"/>
    </source>
</evidence>
<feature type="binding site" evidence="11">
    <location>
        <begin position="14"/>
        <end position="19"/>
    </location>
    <ligand>
        <name>ATP</name>
        <dbReference type="ChEBI" id="CHEBI:30616"/>
    </ligand>
</feature>
<feature type="binding site" evidence="11">
    <location>
        <position position="60"/>
    </location>
    <ligand>
        <name>substrate</name>
    </ligand>
</feature>
<dbReference type="InterPro" id="IPR031322">
    <property type="entry name" value="Shikimate/glucono_kinase"/>
</dbReference>
<dbReference type="GO" id="GO:0004765">
    <property type="term" value="F:shikimate kinase activity"/>
    <property type="evidence" value="ECO:0007669"/>
    <property type="project" value="UniProtKB-UniRule"/>
</dbReference>